<name>A0AAD5X7F9_9FUNG</name>
<feature type="non-terminal residue" evidence="1">
    <location>
        <position position="1"/>
    </location>
</feature>
<dbReference type="EMBL" id="JADGJH010004657">
    <property type="protein sequence ID" value="KAJ3085025.1"/>
    <property type="molecule type" value="Genomic_DNA"/>
</dbReference>
<comment type="caution">
    <text evidence="1">The sequence shown here is derived from an EMBL/GenBank/DDBJ whole genome shotgun (WGS) entry which is preliminary data.</text>
</comment>
<accession>A0AAD5X7F9</accession>
<evidence type="ECO:0000313" key="2">
    <source>
        <dbReference type="Proteomes" id="UP001211907"/>
    </source>
</evidence>
<dbReference type="AlphaFoldDB" id="A0AAD5X7F9"/>
<keyword evidence="2" id="KW-1185">Reference proteome</keyword>
<proteinExistence type="predicted"/>
<dbReference type="Proteomes" id="UP001211907">
    <property type="component" value="Unassembled WGS sequence"/>
</dbReference>
<protein>
    <submittedName>
        <fullName evidence="1">Uncharacterized protein</fullName>
    </submittedName>
</protein>
<sequence length="272" mass="30002">MLQILSALFKSSRKTIKRTARSPLQKEDEENLLSISSVVSEYERWCRGVLESIIWFNSFVLDDVECLCQIVESQGGVDVASLTKLLRIAVAKLPQESSSQPPPSDTHNAGVIVASNLVAAVLTRQLETRGEDISNVAVAYDARLRVAVRRVTALLAGTDGIAGDIWEREKTRSFALARVEHSVSVYIEDAAKRRHDETAALLARAVRKEMRSRKAISLQVDNKTETSGKIREDVNRSLLLKTGDKQNPQSNVVQYILDGFSSPLVSVGTLLT</sequence>
<reference evidence="1" key="1">
    <citation type="submission" date="2020-05" db="EMBL/GenBank/DDBJ databases">
        <title>Phylogenomic resolution of chytrid fungi.</title>
        <authorList>
            <person name="Stajich J.E."/>
            <person name="Amses K."/>
            <person name="Simmons R."/>
            <person name="Seto K."/>
            <person name="Myers J."/>
            <person name="Bonds A."/>
            <person name="Quandt C.A."/>
            <person name="Barry K."/>
            <person name="Liu P."/>
            <person name="Grigoriev I."/>
            <person name="Longcore J.E."/>
            <person name="James T.Y."/>
        </authorList>
    </citation>
    <scope>NUCLEOTIDE SEQUENCE</scope>
    <source>
        <strain evidence="1">JEL0513</strain>
    </source>
</reference>
<organism evidence="1 2">
    <name type="scientific">Physocladia obscura</name>
    <dbReference type="NCBI Taxonomy" id="109957"/>
    <lineage>
        <taxon>Eukaryota</taxon>
        <taxon>Fungi</taxon>
        <taxon>Fungi incertae sedis</taxon>
        <taxon>Chytridiomycota</taxon>
        <taxon>Chytridiomycota incertae sedis</taxon>
        <taxon>Chytridiomycetes</taxon>
        <taxon>Chytridiales</taxon>
        <taxon>Chytriomycetaceae</taxon>
        <taxon>Physocladia</taxon>
    </lineage>
</organism>
<gene>
    <name evidence="1" type="ORF">HK100_009188</name>
</gene>
<evidence type="ECO:0000313" key="1">
    <source>
        <dbReference type="EMBL" id="KAJ3085025.1"/>
    </source>
</evidence>